<evidence type="ECO:0000313" key="2">
    <source>
        <dbReference type="Proteomes" id="UP000184280"/>
    </source>
</evidence>
<evidence type="ECO:0000313" key="1">
    <source>
        <dbReference type="EMBL" id="SHM15458.1"/>
    </source>
</evidence>
<dbReference type="Proteomes" id="UP000184280">
    <property type="component" value="Unassembled WGS sequence"/>
</dbReference>
<dbReference type="SUPFAM" id="SSF53756">
    <property type="entry name" value="UDP-Glycosyltransferase/glycogen phosphorylase"/>
    <property type="match status" value="1"/>
</dbReference>
<accession>A0A1M7GH54</accession>
<dbReference type="EMBL" id="FRCJ01000002">
    <property type="protein sequence ID" value="SHM15458.1"/>
    <property type="molecule type" value="Genomic_DNA"/>
</dbReference>
<sequence>MRILLFEDYSTLHTLLAKGLRELGHQVTLVGNGNMFHDLPRDIDIRRSDGPFSGIRHMARMLSLLPRFTGYDIVQLINPDCFGLKAEREYFFYDFLRRHNRKMVVGAFGCDWYWVDDGLHHKTFRYGDFYIGNQMRNDAAAQQFIHEYVNTAKGDYCRYVMEDADRIPTCLYEYQACYAHYFPEKSEYIPLPIEIENDTPTHLFDGKRLRFFIGIDKARSQYKGTDIMLSALEHIAAKHPDSCDIIKVENLPYADYQQSMNSSDVMLDQLYSYTPSMNSLLAMSKGIIVVGGGEPEQYDLIHETSLRPIINVEPTYESVCAQLEWLITHPQKINQLKGDSISYVKKHHDYKQIALSYEAMYQSLLQQSERR</sequence>
<protein>
    <submittedName>
        <fullName evidence="1">Glycosyltransferase involved in cell wall bisynthesis</fullName>
    </submittedName>
</protein>
<dbReference type="GO" id="GO:0016740">
    <property type="term" value="F:transferase activity"/>
    <property type="evidence" value="ECO:0007669"/>
    <property type="project" value="UniProtKB-KW"/>
</dbReference>
<name>A0A1M7GH54_XYLRU</name>
<dbReference type="RefSeq" id="WP_073044035.1">
    <property type="nucleotide sequence ID" value="NZ_FOLF01000003.1"/>
</dbReference>
<reference evidence="1 2" key="1">
    <citation type="submission" date="2016-11" db="EMBL/GenBank/DDBJ databases">
        <authorList>
            <person name="Jaros S."/>
            <person name="Januszkiewicz K."/>
            <person name="Wedrychowicz H."/>
        </authorList>
    </citation>
    <scope>NUCLEOTIDE SEQUENCE [LARGE SCALE GENOMIC DNA]</scope>
    <source>
        <strain evidence="1 2">BPI-34</strain>
    </source>
</reference>
<dbReference type="OrthoDB" id="6638088at2"/>
<proteinExistence type="predicted"/>
<organism evidence="1 2">
    <name type="scientific">Xylanibacter ruminicola</name>
    <name type="common">Prevotella ruminicola</name>
    <dbReference type="NCBI Taxonomy" id="839"/>
    <lineage>
        <taxon>Bacteria</taxon>
        <taxon>Pseudomonadati</taxon>
        <taxon>Bacteroidota</taxon>
        <taxon>Bacteroidia</taxon>
        <taxon>Bacteroidales</taxon>
        <taxon>Prevotellaceae</taxon>
        <taxon>Xylanibacter</taxon>
    </lineage>
</organism>
<dbReference type="Gene3D" id="3.40.50.2000">
    <property type="entry name" value="Glycogen Phosphorylase B"/>
    <property type="match status" value="1"/>
</dbReference>
<gene>
    <name evidence="1" type="ORF">SAMN04488494_1466</name>
</gene>
<dbReference type="AlphaFoldDB" id="A0A1M7GH54"/>
<keyword evidence="1" id="KW-0808">Transferase</keyword>